<keyword evidence="2" id="KW-0554">One-carbon metabolism</keyword>
<dbReference type="Pfam" id="PF02882">
    <property type="entry name" value="THF_DHG_CYH_C"/>
    <property type="match status" value="1"/>
</dbReference>
<keyword evidence="7" id="KW-0486">Methionine biosynthesis</keyword>
<proteinExistence type="predicted"/>
<evidence type="ECO:0000256" key="7">
    <source>
        <dbReference type="ARBA" id="ARBA00023167"/>
    </source>
</evidence>
<evidence type="ECO:0000313" key="12">
    <source>
        <dbReference type="Proteomes" id="UP000231136"/>
    </source>
</evidence>
<keyword evidence="8" id="KW-0511">Multifunctional enzyme</keyword>
<evidence type="ECO:0000256" key="3">
    <source>
        <dbReference type="ARBA" id="ARBA00022755"/>
    </source>
</evidence>
<evidence type="ECO:0000256" key="8">
    <source>
        <dbReference type="ARBA" id="ARBA00023268"/>
    </source>
</evidence>
<evidence type="ECO:0000256" key="1">
    <source>
        <dbReference type="ARBA" id="ARBA00004777"/>
    </source>
</evidence>
<evidence type="ECO:0000256" key="5">
    <source>
        <dbReference type="ARBA" id="ARBA00022857"/>
    </source>
</evidence>
<dbReference type="PANTHER" id="PTHR48099">
    <property type="entry name" value="C-1-TETRAHYDROFOLATE SYNTHASE, CYTOPLASMIC-RELATED"/>
    <property type="match status" value="1"/>
</dbReference>
<dbReference type="SUPFAM" id="SSF53223">
    <property type="entry name" value="Aminoacid dehydrogenase-like, N-terminal domain"/>
    <property type="match status" value="1"/>
</dbReference>
<dbReference type="InterPro" id="IPR020630">
    <property type="entry name" value="THF_DH/CycHdrlase_cat_dom"/>
</dbReference>
<keyword evidence="5" id="KW-0521">NADP</keyword>
<dbReference type="GO" id="GO:0009086">
    <property type="term" value="P:methionine biosynthetic process"/>
    <property type="evidence" value="ECO:0007669"/>
    <property type="project" value="UniProtKB-KW"/>
</dbReference>
<evidence type="ECO:0000256" key="4">
    <source>
        <dbReference type="ARBA" id="ARBA00022801"/>
    </source>
</evidence>
<comment type="pathway">
    <text evidence="1">One-carbon metabolism; tetrahydrofolate interconversion.</text>
</comment>
<dbReference type="InterPro" id="IPR036291">
    <property type="entry name" value="NAD(P)-bd_dom_sf"/>
</dbReference>
<gene>
    <name evidence="11" type="ORF">COW83_01850</name>
</gene>
<evidence type="ECO:0000313" key="11">
    <source>
        <dbReference type="EMBL" id="PIP85909.1"/>
    </source>
</evidence>
<dbReference type="InterPro" id="IPR020867">
    <property type="entry name" value="THF_DH/CycHdrlase_CS"/>
</dbReference>
<dbReference type="Gene3D" id="3.40.50.720">
    <property type="entry name" value="NAD(P)-binding Rossmann-like Domain"/>
    <property type="match status" value="1"/>
</dbReference>
<evidence type="ECO:0000256" key="2">
    <source>
        <dbReference type="ARBA" id="ARBA00022563"/>
    </source>
</evidence>
<dbReference type="GO" id="GO:0004477">
    <property type="term" value="F:methenyltetrahydrofolate cyclohydrolase activity"/>
    <property type="evidence" value="ECO:0007669"/>
    <property type="project" value="TreeGrafter"/>
</dbReference>
<feature type="domain" description="Tetrahydrofolate dehydrogenase/cyclohydrolase NAD(P)-binding" evidence="10">
    <location>
        <begin position="139"/>
        <end position="260"/>
    </location>
</feature>
<keyword evidence="6" id="KW-0560">Oxidoreductase</keyword>
<keyword evidence="4" id="KW-0378">Hydrolase</keyword>
<keyword evidence="3" id="KW-0658">Purine biosynthesis</keyword>
<organism evidence="11 12">
    <name type="scientific">Candidatus Collierbacteria bacterium CG22_combo_CG10-13_8_21_14_all_43_12</name>
    <dbReference type="NCBI Taxonomy" id="1974537"/>
    <lineage>
        <taxon>Bacteria</taxon>
        <taxon>Candidatus Collieribacteriota</taxon>
    </lineage>
</organism>
<dbReference type="PANTHER" id="PTHR48099:SF5">
    <property type="entry name" value="C-1-TETRAHYDROFOLATE SYNTHASE, CYTOPLASMIC"/>
    <property type="match status" value="1"/>
</dbReference>
<dbReference type="InterPro" id="IPR020631">
    <property type="entry name" value="THF_DH/CycHdrlase_NAD-bd_dom"/>
</dbReference>
<reference evidence="11 12" key="1">
    <citation type="submission" date="2017-09" db="EMBL/GenBank/DDBJ databases">
        <title>Depth-based differentiation of microbial function through sediment-hosted aquifers and enrichment of novel symbionts in the deep terrestrial subsurface.</title>
        <authorList>
            <person name="Probst A.J."/>
            <person name="Ladd B."/>
            <person name="Jarett J.K."/>
            <person name="Geller-Mcgrath D.E."/>
            <person name="Sieber C.M."/>
            <person name="Emerson J.B."/>
            <person name="Anantharaman K."/>
            <person name="Thomas B.C."/>
            <person name="Malmstrom R."/>
            <person name="Stieglmeier M."/>
            <person name="Klingl A."/>
            <person name="Woyke T."/>
            <person name="Ryan C.M."/>
            <person name="Banfield J.F."/>
        </authorList>
    </citation>
    <scope>NUCLEOTIDE SEQUENCE [LARGE SCALE GENOMIC DNA]</scope>
    <source>
        <strain evidence="11">CG22_combo_CG10-13_8_21_14_all_43_12</strain>
    </source>
</reference>
<accession>A0A2H0DW10</accession>
<dbReference type="EMBL" id="PCTR01000058">
    <property type="protein sequence ID" value="PIP85909.1"/>
    <property type="molecule type" value="Genomic_DNA"/>
</dbReference>
<evidence type="ECO:0000256" key="6">
    <source>
        <dbReference type="ARBA" id="ARBA00023002"/>
    </source>
</evidence>
<dbReference type="GO" id="GO:0006164">
    <property type="term" value="P:purine nucleotide biosynthetic process"/>
    <property type="evidence" value="ECO:0007669"/>
    <property type="project" value="UniProtKB-KW"/>
</dbReference>
<dbReference type="GO" id="GO:0005829">
    <property type="term" value="C:cytosol"/>
    <property type="evidence" value="ECO:0007669"/>
    <property type="project" value="TreeGrafter"/>
</dbReference>
<protein>
    <submittedName>
        <fullName evidence="11">Uncharacterized protein</fullName>
    </submittedName>
</protein>
<sequence>MSNDGLGILKVMAKVVFDGKKEAERMASFLEESERVLGKSLVILQCDGRSEESTYVRLKREMGERLGAMISVQFAPSKDKLKGMLEGLNTDETLDGILVQLPVIGADRQELDQFLSSIKLGKDVDGLNPKSRFIPAAIRAVERLVDIFKITEDDRVAVVGSKGTLGSRLIKRLKDIKVLAEGFDIGDDLIKLNDFDVIISATGDAGLIKGEMVMDGFTGIDLGFPKGDFSPEAIGKASLITPVPGGVGPMTIVALYENLADA</sequence>
<dbReference type="Pfam" id="PF00763">
    <property type="entry name" value="THF_DHG_CYH"/>
    <property type="match status" value="1"/>
</dbReference>
<keyword evidence="7" id="KW-0028">Amino-acid biosynthesis</keyword>
<dbReference type="Proteomes" id="UP000231136">
    <property type="component" value="Unassembled WGS sequence"/>
</dbReference>
<name>A0A2H0DW10_9BACT</name>
<dbReference type="AlphaFoldDB" id="A0A2H0DW10"/>
<dbReference type="PROSITE" id="PS00767">
    <property type="entry name" value="THF_DHG_CYH_2"/>
    <property type="match status" value="1"/>
</dbReference>
<dbReference type="Gene3D" id="3.40.50.10860">
    <property type="entry name" value="Leucine Dehydrogenase, chain A, domain 1"/>
    <property type="match status" value="1"/>
</dbReference>
<dbReference type="GO" id="GO:0035999">
    <property type="term" value="P:tetrahydrofolate interconversion"/>
    <property type="evidence" value="ECO:0007669"/>
    <property type="project" value="TreeGrafter"/>
</dbReference>
<dbReference type="GO" id="GO:0004488">
    <property type="term" value="F:methylenetetrahydrofolate dehydrogenase (NADP+) activity"/>
    <property type="evidence" value="ECO:0007669"/>
    <property type="project" value="InterPro"/>
</dbReference>
<dbReference type="InterPro" id="IPR046346">
    <property type="entry name" value="Aminoacid_DH-like_N_sf"/>
</dbReference>
<dbReference type="InterPro" id="IPR000672">
    <property type="entry name" value="THF_DH/CycHdrlase"/>
</dbReference>
<dbReference type="PRINTS" id="PR00085">
    <property type="entry name" value="THFDHDRGNASE"/>
</dbReference>
<evidence type="ECO:0000259" key="10">
    <source>
        <dbReference type="Pfam" id="PF02882"/>
    </source>
</evidence>
<feature type="domain" description="Tetrahydrofolate dehydrogenase/cyclohydrolase catalytic" evidence="9">
    <location>
        <begin position="22"/>
        <end position="125"/>
    </location>
</feature>
<comment type="caution">
    <text evidence="11">The sequence shown here is derived from an EMBL/GenBank/DDBJ whole genome shotgun (WGS) entry which is preliminary data.</text>
</comment>
<dbReference type="SUPFAM" id="SSF51735">
    <property type="entry name" value="NAD(P)-binding Rossmann-fold domains"/>
    <property type="match status" value="1"/>
</dbReference>
<evidence type="ECO:0000259" key="9">
    <source>
        <dbReference type="Pfam" id="PF00763"/>
    </source>
</evidence>